<keyword evidence="8" id="KW-0808">Transferase</keyword>
<dbReference type="PROSITE" id="PS51374">
    <property type="entry name" value="NDPK_LIKE"/>
    <property type="match status" value="2"/>
</dbReference>
<dbReference type="SMART" id="SM00676">
    <property type="entry name" value="DM10"/>
    <property type="match status" value="1"/>
</dbReference>
<comment type="caution">
    <text evidence="6">Lacks conserved residue(s) required for the propagation of feature annotation.</text>
</comment>
<evidence type="ECO:0000259" key="7">
    <source>
        <dbReference type="PROSITE" id="PS51336"/>
    </source>
</evidence>
<evidence type="ECO:0000313" key="9">
    <source>
        <dbReference type="Proteomes" id="UP001281761"/>
    </source>
</evidence>
<evidence type="ECO:0000256" key="3">
    <source>
        <dbReference type="ARBA" id="ARBA00022490"/>
    </source>
</evidence>
<evidence type="ECO:0000256" key="2">
    <source>
        <dbReference type="ARBA" id="ARBA00004245"/>
    </source>
</evidence>
<dbReference type="PANTHER" id="PTHR43109">
    <property type="entry name" value="NUCLEOSIDE DIPHOSPHATE KINASE 7"/>
    <property type="match status" value="1"/>
</dbReference>
<sequence>MSSQRGDDDMKYTFNAEWFDPLASLAKPFLISYFPSNKTAEIFDLKNHRLFLKRSLCENLSLDQFKLGNTVEIYSRAFKLLDYADPFTKSSFEVQKERCCVIIKSEAFDYIGQIYSAFERENLTVAQLRTFRLNVNQLDELFIALSDHPQFEDLLNHLSNDIIVAIDIVGDRCLTHINNLLGPEDPEKARRTAPNSIRAKFGVDWVHNGVYASYDAEETNHMLSFLFASLWPCTAIKTNCTFALILPHVLRNKQLGNVLRDIIEEEGFDVSAMELFILPKKCADDFFRVYHGIWRDYSAKIDEVCSGPCLGLEIRGENAQKTFRQFCGPYDPAIAKLLAPNSLRALYGENRTRNGIHCTDVVEDTVLECEYFFDFLQV</sequence>
<keyword evidence="5" id="KW-0966">Cell projection</keyword>
<dbReference type="Gene3D" id="2.30.29.170">
    <property type="match status" value="1"/>
</dbReference>
<accession>A0ABQ9XXD4</accession>
<comment type="caution">
    <text evidence="8">The sequence shown here is derived from an EMBL/GenBank/DDBJ whole genome shotgun (WGS) entry which is preliminary data.</text>
</comment>
<dbReference type="GO" id="GO:0004550">
    <property type="term" value="F:nucleoside diphosphate kinase activity"/>
    <property type="evidence" value="ECO:0007669"/>
    <property type="project" value="UniProtKB-EC"/>
</dbReference>
<keyword evidence="4" id="KW-0206">Cytoskeleton</keyword>
<dbReference type="SMART" id="SM00562">
    <property type="entry name" value="NDK"/>
    <property type="match status" value="2"/>
</dbReference>
<dbReference type="Gene3D" id="3.30.70.141">
    <property type="entry name" value="Nucleoside diphosphate kinase-like domain"/>
    <property type="match status" value="2"/>
</dbReference>
<proteinExistence type="inferred from homology"/>
<gene>
    <name evidence="8" type="ORF">BLNAU_8900</name>
</gene>
<dbReference type="InterPro" id="IPR036850">
    <property type="entry name" value="NDK-like_dom_sf"/>
</dbReference>
<dbReference type="CDD" id="cd04412">
    <property type="entry name" value="NDPk7B"/>
    <property type="match status" value="1"/>
</dbReference>
<protein>
    <submittedName>
        <fullName evidence="8">Nucleoside diphosphate kinase 7</fullName>
        <ecNumber evidence="8">2.7.4.6</ecNumber>
    </submittedName>
</protein>
<evidence type="ECO:0000313" key="8">
    <source>
        <dbReference type="EMBL" id="KAK2956120.1"/>
    </source>
</evidence>
<reference evidence="8 9" key="1">
    <citation type="journal article" date="2022" name="bioRxiv">
        <title>Genomics of Preaxostyla Flagellates Illuminates Evolutionary Transitions and the Path Towards Mitochondrial Loss.</title>
        <authorList>
            <person name="Novak L.V.F."/>
            <person name="Treitli S.C."/>
            <person name="Pyrih J."/>
            <person name="Halakuc P."/>
            <person name="Pipaliya S.V."/>
            <person name="Vacek V."/>
            <person name="Brzon O."/>
            <person name="Soukal P."/>
            <person name="Eme L."/>
            <person name="Dacks J.B."/>
            <person name="Karnkowska A."/>
            <person name="Elias M."/>
            <person name="Hampl V."/>
        </authorList>
    </citation>
    <scope>NUCLEOTIDE SEQUENCE [LARGE SCALE GENOMIC DNA]</scope>
    <source>
        <strain evidence="8">NAU3</strain>
        <tissue evidence="8">Gut</tissue>
    </source>
</reference>
<feature type="domain" description="DM10" evidence="7">
    <location>
        <begin position="8"/>
        <end position="96"/>
    </location>
</feature>
<dbReference type="InterPro" id="IPR034907">
    <property type="entry name" value="NDK-like_dom"/>
</dbReference>
<dbReference type="InterPro" id="IPR006602">
    <property type="entry name" value="DM10_dom"/>
</dbReference>
<keyword evidence="9" id="KW-1185">Reference proteome</keyword>
<evidence type="ECO:0000256" key="6">
    <source>
        <dbReference type="PROSITE-ProRule" id="PRU00706"/>
    </source>
</evidence>
<name>A0ABQ9XXD4_9EUKA</name>
<keyword evidence="8" id="KW-0418">Kinase</keyword>
<evidence type="ECO:0000256" key="4">
    <source>
        <dbReference type="ARBA" id="ARBA00023212"/>
    </source>
</evidence>
<dbReference type="InterPro" id="IPR037993">
    <property type="entry name" value="NDPk7B"/>
</dbReference>
<comment type="subcellular location">
    <subcellularLocation>
        <location evidence="1">Cell projection</location>
        <location evidence="1">Cilium</location>
    </subcellularLocation>
    <subcellularLocation>
        <location evidence="2">Cytoplasm</location>
        <location evidence="2">Cytoskeleton</location>
    </subcellularLocation>
</comment>
<organism evidence="8 9">
    <name type="scientific">Blattamonas nauphoetae</name>
    <dbReference type="NCBI Taxonomy" id="2049346"/>
    <lineage>
        <taxon>Eukaryota</taxon>
        <taxon>Metamonada</taxon>
        <taxon>Preaxostyla</taxon>
        <taxon>Oxymonadida</taxon>
        <taxon>Blattamonas</taxon>
    </lineage>
</organism>
<dbReference type="Proteomes" id="UP001281761">
    <property type="component" value="Unassembled WGS sequence"/>
</dbReference>
<dbReference type="EC" id="2.7.4.6" evidence="8"/>
<dbReference type="PANTHER" id="PTHR43109:SF2">
    <property type="entry name" value="NUCLEOSIDE DIPHOSPHATE KINASE 7"/>
    <property type="match status" value="1"/>
</dbReference>
<dbReference type="EMBL" id="JARBJD010000059">
    <property type="protein sequence ID" value="KAK2956120.1"/>
    <property type="molecule type" value="Genomic_DNA"/>
</dbReference>
<dbReference type="Pfam" id="PF00334">
    <property type="entry name" value="NDK"/>
    <property type="match status" value="2"/>
</dbReference>
<keyword evidence="3" id="KW-0963">Cytoplasm</keyword>
<comment type="similarity">
    <text evidence="6">Belongs to the NDK family.</text>
</comment>
<dbReference type="SUPFAM" id="SSF54919">
    <property type="entry name" value="Nucleoside diphosphate kinase, NDK"/>
    <property type="match status" value="2"/>
</dbReference>
<evidence type="ECO:0000256" key="5">
    <source>
        <dbReference type="ARBA" id="ARBA00023273"/>
    </source>
</evidence>
<dbReference type="PROSITE" id="PS51336">
    <property type="entry name" value="DM10"/>
    <property type="match status" value="1"/>
</dbReference>
<evidence type="ECO:0000256" key="1">
    <source>
        <dbReference type="ARBA" id="ARBA00004138"/>
    </source>
</evidence>